<accession>A0A9W6HF56</accession>
<protein>
    <submittedName>
        <fullName evidence="2">Uncharacterized protein</fullName>
    </submittedName>
</protein>
<comment type="caution">
    <text evidence="2">The sequence shown here is derived from an EMBL/GenBank/DDBJ whole genome shotgun (WGS) entry which is preliminary data.</text>
</comment>
<sequence length="75" mass="8107">MWVGVGSICRMDSDESWASRARGVSPVWFPIGIMVGLGGIIWSLLDFSLFSVLTIGAGAMWMTWAAIGSRLRGDT</sequence>
<keyword evidence="1" id="KW-1133">Transmembrane helix</keyword>
<reference evidence="2" key="2">
    <citation type="submission" date="2023-01" db="EMBL/GenBank/DDBJ databases">
        <authorList>
            <person name="Sun Q."/>
            <person name="Evtushenko L."/>
        </authorList>
    </citation>
    <scope>NUCLEOTIDE SEQUENCE</scope>
    <source>
        <strain evidence="2">VKM Ac-1447</strain>
    </source>
</reference>
<keyword evidence="1" id="KW-0472">Membrane</keyword>
<proteinExistence type="predicted"/>
<gene>
    <name evidence="2" type="ORF">GCM10017586_03800</name>
</gene>
<keyword evidence="1" id="KW-0812">Transmembrane</keyword>
<reference evidence="2" key="1">
    <citation type="journal article" date="2014" name="Int. J. Syst. Evol. Microbiol.">
        <title>Complete genome sequence of Corynebacterium casei LMG S-19264T (=DSM 44701T), isolated from a smear-ripened cheese.</title>
        <authorList>
            <consortium name="US DOE Joint Genome Institute (JGI-PGF)"/>
            <person name="Walter F."/>
            <person name="Albersmeier A."/>
            <person name="Kalinowski J."/>
            <person name="Ruckert C."/>
        </authorList>
    </citation>
    <scope>NUCLEOTIDE SEQUENCE</scope>
    <source>
        <strain evidence="2">VKM Ac-1447</strain>
    </source>
</reference>
<keyword evidence="3" id="KW-1185">Reference proteome</keyword>
<dbReference type="Proteomes" id="UP001142317">
    <property type="component" value="Unassembled WGS sequence"/>
</dbReference>
<dbReference type="AlphaFoldDB" id="A0A9W6HF56"/>
<evidence type="ECO:0000313" key="2">
    <source>
        <dbReference type="EMBL" id="GLJ78698.1"/>
    </source>
</evidence>
<name>A0A9W6HF56_9MICO</name>
<feature type="transmembrane region" description="Helical" evidence="1">
    <location>
        <begin position="48"/>
        <end position="67"/>
    </location>
</feature>
<evidence type="ECO:0000313" key="3">
    <source>
        <dbReference type="Proteomes" id="UP001142317"/>
    </source>
</evidence>
<organism evidence="2 3">
    <name type="scientific">Microbacterium imperiale</name>
    <dbReference type="NCBI Taxonomy" id="33884"/>
    <lineage>
        <taxon>Bacteria</taxon>
        <taxon>Bacillati</taxon>
        <taxon>Actinomycetota</taxon>
        <taxon>Actinomycetes</taxon>
        <taxon>Micrococcales</taxon>
        <taxon>Microbacteriaceae</taxon>
        <taxon>Microbacterium</taxon>
    </lineage>
</organism>
<feature type="transmembrane region" description="Helical" evidence="1">
    <location>
        <begin position="21"/>
        <end position="42"/>
    </location>
</feature>
<dbReference type="EMBL" id="BSEO01000001">
    <property type="protein sequence ID" value="GLJ78698.1"/>
    <property type="molecule type" value="Genomic_DNA"/>
</dbReference>
<evidence type="ECO:0000256" key="1">
    <source>
        <dbReference type="SAM" id="Phobius"/>
    </source>
</evidence>